<dbReference type="InterPro" id="IPR025359">
    <property type="entry name" value="SduA_C"/>
</dbReference>
<dbReference type="RefSeq" id="WP_425310671.1">
    <property type="nucleotide sequence ID" value="NZ_CP154795.1"/>
</dbReference>
<dbReference type="EMBL" id="CP154795">
    <property type="protein sequence ID" value="XAN09215.1"/>
    <property type="molecule type" value="Genomic_DNA"/>
</dbReference>
<protein>
    <submittedName>
        <fullName evidence="2">Shedu immune nuclease family protein</fullName>
    </submittedName>
</protein>
<evidence type="ECO:0000313" key="3">
    <source>
        <dbReference type="Proteomes" id="UP001442841"/>
    </source>
</evidence>
<sequence>MSQEWFEVEPDETTWMQGRKVDHTYASRGFDLKRSGSEDDGAPARFVYKVFDDEGHESSEVVFDGAVWPIAASPAGRSQIKLLVAREADHIKDLWIQQFKMTKSNGVQAGNVFHLGSRDAQALCQLFRNLEYLPIEGEFTTRIDDDVIRKLLADPAALAAYDVEPDVLRAIVEQDASATDIVAVAGRRAAVSRFRQLLEDPDYFESERQKLGVRGEEAVWQKLFEEHPWILGVGLSHQLLTSWSSEKLEQVVSGYSVNASGKRADALLRTGGVIRSMVFAEIKTANSELLEHRPYRPGAWAPSRELAGGVNQVHATVHAATTDIGTRLASKDEDGAEIPNDWTYLYQPRSFLIIGSLEEFLSPGGGHHVDKLRSFELYRRNILAPEIVTFDELLARAEWIVEFSETDSLNEQSSNDECPF</sequence>
<dbReference type="Proteomes" id="UP001442841">
    <property type="component" value="Chromosome"/>
</dbReference>
<evidence type="ECO:0000259" key="1">
    <source>
        <dbReference type="Pfam" id="PF14082"/>
    </source>
</evidence>
<feature type="domain" description="Shedu protein SduA C-terminal" evidence="1">
    <location>
        <begin position="216"/>
        <end position="394"/>
    </location>
</feature>
<gene>
    <name evidence="2" type="ORF">AADG42_18460</name>
</gene>
<organism evidence="2 3">
    <name type="scientific">Ammonicoccus fulvus</name>
    <dbReference type="NCBI Taxonomy" id="3138240"/>
    <lineage>
        <taxon>Bacteria</taxon>
        <taxon>Bacillati</taxon>
        <taxon>Actinomycetota</taxon>
        <taxon>Actinomycetes</taxon>
        <taxon>Propionibacteriales</taxon>
        <taxon>Propionibacteriaceae</taxon>
        <taxon>Ammonicoccus</taxon>
    </lineage>
</organism>
<proteinExistence type="predicted"/>
<name>A0ABZ3FVM3_9ACTN</name>
<evidence type="ECO:0000313" key="2">
    <source>
        <dbReference type="EMBL" id="XAN09215.1"/>
    </source>
</evidence>
<accession>A0ABZ3FVM3</accession>
<dbReference type="Pfam" id="PF14082">
    <property type="entry name" value="SduA_C"/>
    <property type="match status" value="1"/>
</dbReference>
<reference evidence="2 3" key="1">
    <citation type="submission" date="2024-04" db="EMBL/GenBank/DDBJ databases">
        <title>Isolation of an actinomycete strain from pig manure.</title>
        <authorList>
            <person name="Gong T."/>
            <person name="Yu Z."/>
            <person name="An M."/>
            <person name="Wei C."/>
            <person name="Yang W."/>
            <person name="Liu L."/>
        </authorList>
    </citation>
    <scope>NUCLEOTIDE SEQUENCE [LARGE SCALE GENOMIC DNA]</scope>
    <source>
        <strain evidence="2 3">ZF39</strain>
    </source>
</reference>
<keyword evidence="3" id="KW-1185">Reference proteome</keyword>